<reference evidence="2 3" key="1">
    <citation type="submission" date="2023-10" db="EMBL/GenBank/DDBJ databases">
        <title>Two novel species belonging to the OM43/NOR5 clade.</title>
        <authorList>
            <person name="Park M."/>
        </authorList>
    </citation>
    <scope>NUCLEOTIDE SEQUENCE [LARGE SCALE GENOMIC DNA]</scope>
    <source>
        <strain evidence="2 3">IMCC43200</strain>
    </source>
</reference>
<dbReference type="InterPro" id="IPR016980">
    <property type="entry name" value="S-AdoMet-dep_MeTrfase_Alr7345"/>
</dbReference>
<dbReference type="Gene3D" id="3.40.50.150">
    <property type="entry name" value="Vaccinia Virus protein VP39"/>
    <property type="match status" value="1"/>
</dbReference>
<dbReference type="InterPro" id="IPR029063">
    <property type="entry name" value="SAM-dependent_MTases_sf"/>
</dbReference>
<sequence length="317" mass="33693">MSNISLRPMIAGLLLAGAVISLSACQSKESAEAGSAADVAQTTQTTAKTASSGDMPQSGSLAAILAAQPAAVQARYAARHPAETLDFFGIEPGMNVLEALPGGGWYTKILVPYLGSEGMLVGVDYDQALFPLFGFMSAEQLKAKETWVDTWLADARSWFNKPVASIDAFQFGALPERFEGELDAALFIRALHNMARFEEEGGFLTASLMDTKAALKPGGIVGVVQHMAPEDAADDWADGSAGYLKKSFVIGEFEAAGFEFVGESDINVNPMDQPTGDDIVWRLPPTLSGSADDPQRAAEMSAIGESSRMTLLFRKPE</sequence>
<dbReference type="Proteomes" id="UP001626537">
    <property type="component" value="Chromosome"/>
</dbReference>
<protein>
    <submittedName>
        <fullName evidence="2">Methyltransferase</fullName>
    </submittedName>
</protein>
<name>A0ABZ0I7Q8_9GAMM</name>
<feature type="chain" id="PRO_5046448837" evidence="1">
    <location>
        <begin position="25"/>
        <end position="317"/>
    </location>
</feature>
<dbReference type="PROSITE" id="PS51257">
    <property type="entry name" value="PROKAR_LIPOPROTEIN"/>
    <property type="match status" value="1"/>
</dbReference>
<dbReference type="GO" id="GO:0032259">
    <property type="term" value="P:methylation"/>
    <property type="evidence" value="ECO:0007669"/>
    <property type="project" value="UniProtKB-KW"/>
</dbReference>
<evidence type="ECO:0000256" key="1">
    <source>
        <dbReference type="SAM" id="SignalP"/>
    </source>
</evidence>
<dbReference type="PIRSF" id="PIRSF031679">
    <property type="entry name" value="Mtase_Alr7345_prd"/>
    <property type="match status" value="1"/>
</dbReference>
<gene>
    <name evidence="2" type="ORF">R0135_07920</name>
</gene>
<dbReference type="SUPFAM" id="SSF53335">
    <property type="entry name" value="S-adenosyl-L-methionine-dependent methyltransferases"/>
    <property type="match status" value="1"/>
</dbReference>
<keyword evidence="2" id="KW-0808">Transferase</keyword>
<dbReference type="EMBL" id="CP136864">
    <property type="protein sequence ID" value="WOJ95087.1"/>
    <property type="molecule type" value="Genomic_DNA"/>
</dbReference>
<proteinExistence type="predicted"/>
<keyword evidence="3" id="KW-1185">Reference proteome</keyword>
<keyword evidence="2" id="KW-0489">Methyltransferase</keyword>
<keyword evidence="1" id="KW-0732">Signal</keyword>
<dbReference type="GO" id="GO:0008168">
    <property type="term" value="F:methyltransferase activity"/>
    <property type="evidence" value="ECO:0007669"/>
    <property type="project" value="UniProtKB-KW"/>
</dbReference>
<organism evidence="2 3">
    <name type="scientific">Congregibacter variabilis</name>
    <dbReference type="NCBI Taxonomy" id="3081200"/>
    <lineage>
        <taxon>Bacteria</taxon>
        <taxon>Pseudomonadati</taxon>
        <taxon>Pseudomonadota</taxon>
        <taxon>Gammaproteobacteria</taxon>
        <taxon>Cellvibrionales</taxon>
        <taxon>Halieaceae</taxon>
        <taxon>Congregibacter</taxon>
    </lineage>
</organism>
<accession>A0ABZ0I7Q8</accession>
<evidence type="ECO:0000313" key="3">
    <source>
        <dbReference type="Proteomes" id="UP001626537"/>
    </source>
</evidence>
<evidence type="ECO:0000313" key="2">
    <source>
        <dbReference type="EMBL" id="WOJ95087.1"/>
    </source>
</evidence>
<feature type="signal peptide" evidence="1">
    <location>
        <begin position="1"/>
        <end position="24"/>
    </location>
</feature>
<dbReference type="RefSeq" id="WP_407349720.1">
    <property type="nucleotide sequence ID" value="NZ_CP136864.1"/>
</dbReference>